<evidence type="ECO:0000313" key="2">
    <source>
        <dbReference type="Proteomes" id="UP001370758"/>
    </source>
</evidence>
<evidence type="ECO:0000313" key="1">
    <source>
        <dbReference type="EMBL" id="KAK6499955.1"/>
    </source>
</evidence>
<dbReference type="EMBL" id="JAVHJL010000007">
    <property type="protein sequence ID" value="KAK6499955.1"/>
    <property type="molecule type" value="Genomic_DNA"/>
</dbReference>
<comment type="caution">
    <text evidence="1">The sequence shown here is derived from an EMBL/GenBank/DDBJ whole genome shotgun (WGS) entry which is preliminary data.</text>
</comment>
<gene>
    <name evidence="1" type="ORF">TWF481_010311</name>
</gene>
<dbReference type="Proteomes" id="UP001370758">
    <property type="component" value="Unassembled WGS sequence"/>
</dbReference>
<name>A0AAV9W1S9_9PEZI</name>
<reference evidence="1 2" key="1">
    <citation type="submission" date="2023-08" db="EMBL/GenBank/DDBJ databases">
        <authorList>
            <person name="Palmer J.M."/>
        </authorList>
    </citation>
    <scope>NUCLEOTIDE SEQUENCE [LARGE SCALE GENOMIC DNA]</scope>
    <source>
        <strain evidence="1 2">TWF481</strain>
    </source>
</reference>
<proteinExistence type="predicted"/>
<accession>A0AAV9W1S9</accession>
<dbReference type="AlphaFoldDB" id="A0AAV9W1S9"/>
<keyword evidence="2" id="KW-1185">Reference proteome</keyword>
<organism evidence="1 2">
    <name type="scientific">Arthrobotrys musiformis</name>
    <dbReference type="NCBI Taxonomy" id="47236"/>
    <lineage>
        <taxon>Eukaryota</taxon>
        <taxon>Fungi</taxon>
        <taxon>Dikarya</taxon>
        <taxon>Ascomycota</taxon>
        <taxon>Pezizomycotina</taxon>
        <taxon>Orbiliomycetes</taxon>
        <taxon>Orbiliales</taxon>
        <taxon>Orbiliaceae</taxon>
        <taxon>Arthrobotrys</taxon>
    </lineage>
</organism>
<protein>
    <submittedName>
        <fullName evidence="1">Uncharacterized protein</fullName>
    </submittedName>
</protein>
<sequence>MKLVQVLNNTSFTIKAFNPAMDETCMIEPSEDYGADFQVPYTEFNAPEIVPPYGYGSFTIKVNNTQVGLSQEDVRLEASNADGSASQTTSRALPDREKINLWVEVDAKDPKFRFEEFITCYKGSKGSSGWESGGSWADMMISLGVIAIDIVPEPIK</sequence>